<keyword evidence="2" id="KW-1133">Transmembrane helix</keyword>
<organism evidence="4 5">
    <name type="scientific">Merismopedia glauca CCAP 1448/3</name>
    <dbReference type="NCBI Taxonomy" id="1296344"/>
    <lineage>
        <taxon>Bacteria</taxon>
        <taxon>Bacillati</taxon>
        <taxon>Cyanobacteriota</taxon>
        <taxon>Cyanophyceae</taxon>
        <taxon>Synechococcales</taxon>
        <taxon>Merismopediaceae</taxon>
        <taxon>Merismopedia</taxon>
    </lineage>
</organism>
<gene>
    <name evidence="4" type="ORF">C7B64_03960</name>
</gene>
<dbReference type="RefSeq" id="WP_106287357.1">
    <property type="nucleotide sequence ID" value="NZ_CAWNTC010000182.1"/>
</dbReference>
<proteinExistence type="predicted"/>
<dbReference type="SMART" id="SM00530">
    <property type="entry name" value="HTH_XRE"/>
    <property type="match status" value="1"/>
</dbReference>
<name>A0A2T1C8I8_9CYAN</name>
<keyword evidence="2" id="KW-0472">Membrane</keyword>
<feature type="domain" description="HTH cro/C1-type" evidence="3">
    <location>
        <begin position="6"/>
        <end position="60"/>
    </location>
</feature>
<feature type="coiled-coil region" evidence="1">
    <location>
        <begin position="428"/>
        <end position="487"/>
    </location>
</feature>
<reference evidence="4 5" key="1">
    <citation type="submission" date="2018-02" db="EMBL/GenBank/DDBJ databases">
        <authorList>
            <person name="Cohen D.B."/>
            <person name="Kent A.D."/>
        </authorList>
    </citation>
    <scope>NUCLEOTIDE SEQUENCE [LARGE SCALE GENOMIC DNA]</scope>
    <source>
        <strain evidence="4 5">CCAP 1448/3</strain>
    </source>
</reference>
<dbReference type="Gene3D" id="3.40.50.300">
    <property type="entry name" value="P-loop containing nucleotide triphosphate hydrolases"/>
    <property type="match status" value="1"/>
</dbReference>
<protein>
    <recommendedName>
        <fullName evidence="3">HTH cro/C1-type domain-containing protein</fullName>
    </recommendedName>
</protein>
<dbReference type="InterPro" id="IPR027417">
    <property type="entry name" value="P-loop_NTPase"/>
</dbReference>
<keyword evidence="2" id="KW-0812">Transmembrane</keyword>
<dbReference type="InterPro" id="IPR010982">
    <property type="entry name" value="Lambda_DNA-bd_dom_sf"/>
</dbReference>
<comment type="caution">
    <text evidence="4">The sequence shown here is derived from an EMBL/GenBank/DDBJ whole genome shotgun (WGS) entry which is preliminary data.</text>
</comment>
<evidence type="ECO:0000313" key="4">
    <source>
        <dbReference type="EMBL" id="PSB04453.1"/>
    </source>
</evidence>
<keyword evidence="1" id="KW-0175">Coiled coil</keyword>
<dbReference type="Pfam" id="PF01381">
    <property type="entry name" value="HTH_3"/>
    <property type="match status" value="1"/>
</dbReference>
<evidence type="ECO:0000256" key="2">
    <source>
        <dbReference type="SAM" id="Phobius"/>
    </source>
</evidence>
<dbReference type="InterPro" id="IPR001387">
    <property type="entry name" value="Cro/C1-type_HTH"/>
</dbReference>
<dbReference type="PROSITE" id="PS50943">
    <property type="entry name" value="HTH_CROC1"/>
    <property type="match status" value="1"/>
</dbReference>
<keyword evidence="5" id="KW-1185">Reference proteome</keyword>
<dbReference type="EMBL" id="PVWJ01000012">
    <property type="protein sequence ID" value="PSB04453.1"/>
    <property type="molecule type" value="Genomic_DNA"/>
</dbReference>
<accession>A0A2T1C8I8</accession>
<evidence type="ECO:0000313" key="5">
    <source>
        <dbReference type="Proteomes" id="UP000238762"/>
    </source>
</evidence>
<dbReference type="CDD" id="cd00093">
    <property type="entry name" value="HTH_XRE"/>
    <property type="match status" value="1"/>
</dbReference>
<dbReference type="OrthoDB" id="9816479at2"/>
<dbReference type="Proteomes" id="UP000238762">
    <property type="component" value="Unassembled WGS sequence"/>
</dbReference>
<evidence type="ECO:0000256" key="1">
    <source>
        <dbReference type="SAM" id="Coils"/>
    </source>
</evidence>
<dbReference type="AlphaFoldDB" id="A0A2T1C8I8"/>
<dbReference type="SUPFAM" id="SSF52540">
    <property type="entry name" value="P-loop containing nucleoside triphosphate hydrolases"/>
    <property type="match status" value="1"/>
</dbReference>
<dbReference type="InterPro" id="IPR045063">
    <property type="entry name" value="Dynamin_N"/>
</dbReference>
<dbReference type="SUPFAM" id="SSF47413">
    <property type="entry name" value="lambda repressor-like DNA-binding domains"/>
    <property type="match status" value="1"/>
</dbReference>
<dbReference type="GO" id="GO:0003677">
    <property type="term" value="F:DNA binding"/>
    <property type="evidence" value="ECO:0007669"/>
    <property type="project" value="InterPro"/>
</dbReference>
<dbReference type="Pfam" id="PF00350">
    <property type="entry name" value="Dynamin_N"/>
    <property type="match status" value="1"/>
</dbReference>
<feature type="transmembrane region" description="Helical" evidence="2">
    <location>
        <begin position="607"/>
        <end position="634"/>
    </location>
</feature>
<evidence type="ECO:0000259" key="3">
    <source>
        <dbReference type="PROSITE" id="PS50943"/>
    </source>
</evidence>
<sequence>MSNTWLRDLRNKKGYSQAFVADYLNISQSQYGRFETDPDDIPFGKIKALGIILGFDPSEIDKIQYKFPGINIGDPYEKNREYSKVLKQYILPKVEISLESNLFNLCDFNNLESSQLSKFLEEFDQKPTVAIAGKFDTGKTRLANYLLGGEYLPVRRQPATKFLNIIRHISDAPAWLRDRIYKENEQVFLLSQNFWSDNDSLNFNLSYLEDEARFNDTKNCLKSLTLYALHEYGVYVHQPSQRAIFKHIEIPAHTAVIYIDSPFLLSCNLIDTPGVNEQLNLIVDDSRLKPISELMDVLIYMSQLNGFMDTVDQIIIKYFLSMSIKDVHRAKNHPMFGNVFLVCSQASPSIIPKDNELQEVLETGAERLYNPIEESVVSILEQYNDAEYSQAKLAEQFFSFWAESDKRSEKLVKKLSEYLKVTLPKAYLFRLEEKIIQLKKNYDNQYDRVIHYFENLKENLQMATVELKRLEEYELEINREMDRKRSEIKLFINKQKTDGINDFYTRVNKILALDQLEEIINFKYKQHGREEATKNAPLFIFSKLEREAIIISEEGYENSKQLLNEFCETIYNDFNKSFKVTKSVDSISDFSLNNYKLYFPFARSTMLIGYLISSVFGVPGLIIGFNIAMIAWVFNRESWQKRLAKQIKDRFEEEAFVEKVSEKIEIFWNKLEEIFNKALDEFEHDMKKLIKEREKIVKMQNISDINNHIEHLKDLREFFEKIPDSF</sequence>
<dbReference type="Gene3D" id="1.10.260.40">
    <property type="entry name" value="lambda repressor-like DNA-binding domains"/>
    <property type="match status" value="1"/>
</dbReference>
<reference evidence="4 5" key="2">
    <citation type="submission" date="2018-03" db="EMBL/GenBank/DDBJ databases">
        <title>The ancient ancestry and fast evolution of plastids.</title>
        <authorList>
            <person name="Moore K.R."/>
            <person name="Magnabosco C."/>
            <person name="Momper L."/>
            <person name="Gold D.A."/>
            <person name="Bosak T."/>
            <person name="Fournier G.P."/>
        </authorList>
    </citation>
    <scope>NUCLEOTIDE SEQUENCE [LARGE SCALE GENOMIC DNA]</scope>
    <source>
        <strain evidence="4 5">CCAP 1448/3</strain>
    </source>
</reference>